<keyword evidence="2 7" id="KW-0645">Protease</keyword>
<gene>
    <name evidence="7" type="ORF">ACHHYP_14796</name>
</gene>
<evidence type="ECO:0000256" key="4">
    <source>
        <dbReference type="ARBA" id="ARBA00022801"/>
    </source>
</evidence>
<reference evidence="7 8" key="1">
    <citation type="journal article" date="2014" name="Genome Biol. Evol.">
        <title>The secreted proteins of Achlya hypogyna and Thraustotheca clavata identify the ancestral oomycete secretome and reveal gene acquisitions by horizontal gene transfer.</title>
        <authorList>
            <person name="Misner I."/>
            <person name="Blouin N."/>
            <person name="Leonard G."/>
            <person name="Richards T.A."/>
            <person name="Lane C.E."/>
        </authorList>
    </citation>
    <scope>NUCLEOTIDE SEQUENCE [LARGE SCALE GENOMIC DNA]</scope>
    <source>
        <strain evidence="7 8">ATCC 48635</strain>
    </source>
</reference>
<dbReference type="GO" id="GO:0006508">
    <property type="term" value="P:proteolysis"/>
    <property type="evidence" value="ECO:0007669"/>
    <property type="project" value="UniProtKB-KW"/>
</dbReference>
<proteinExistence type="inferred from homology"/>
<dbReference type="GO" id="GO:0008239">
    <property type="term" value="F:dipeptidyl-peptidase activity"/>
    <property type="evidence" value="ECO:0007669"/>
    <property type="project" value="TreeGrafter"/>
</dbReference>
<dbReference type="EMBL" id="JNBR01002218">
    <property type="protein sequence ID" value="OQR83361.1"/>
    <property type="molecule type" value="Genomic_DNA"/>
</dbReference>
<dbReference type="PANTHER" id="PTHR11010">
    <property type="entry name" value="PROTEASE S28 PRO-X CARBOXYPEPTIDASE-RELATED"/>
    <property type="match status" value="1"/>
</dbReference>
<keyword evidence="8" id="KW-1185">Reference proteome</keyword>
<evidence type="ECO:0000256" key="5">
    <source>
        <dbReference type="ARBA" id="ARBA00023180"/>
    </source>
</evidence>
<name>A0A1V9YCC0_ACHHY</name>
<keyword evidence="3 6" id="KW-0732">Signal</keyword>
<keyword evidence="4" id="KW-0378">Hydrolase</keyword>
<dbReference type="AlphaFoldDB" id="A0A1V9YCC0"/>
<evidence type="ECO:0000313" key="8">
    <source>
        <dbReference type="Proteomes" id="UP000243579"/>
    </source>
</evidence>
<feature type="chain" id="PRO_5012031712" evidence="6">
    <location>
        <begin position="19"/>
        <end position="495"/>
    </location>
</feature>
<evidence type="ECO:0000313" key="7">
    <source>
        <dbReference type="EMBL" id="OQR83361.1"/>
    </source>
</evidence>
<dbReference type="InterPro" id="IPR029058">
    <property type="entry name" value="AB_hydrolase_fold"/>
</dbReference>
<evidence type="ECO:0000256" key="2">
    <source>
        <dbReference type="ARBA" id="ARBA00022670"/>
    </source>
</evidence>
<dbReference type="Gene3D" id="3.40.50.1820">
    <property type="entry name" value="alpha/beta hydrolase"/>
    <property type="match status" value="1"/>
</dbReference>
<evidence type="ECO:0000256" key="6">
    <source>
        <dbReference type="SAM" id="SignalP"/>
    </source>
</evidence>
<dbReference type="PANTHER" id="PTHR11010:SF117">
    <property type="entry name" value="SERINE PROTEASE 16"/>
    <property type="match status" value="1"/>
</dbReference>
<dbReference type="InterPro" id="IPR042269">
    <property type="entry name" value="Ser_carbopepase_S28_SKS"/>
</dbReference>
<feature type="signal peptide" evidence="6">
    <location>
        <begin position="1"/>
        <end position="18"/>
    </location>
</feature>
<accession>A0A1V9YCC0</accession>
<evidence type="ECO:0000256" key="3">
    <source>
        <dbReference type="ARBA" id="ARBA00022729"/>
    </source>
</evidence>
<keyword evidence="5" id="KW-0325">Glycoprotein</keyword>
<dbReference type="SUPFAM" id="SSF53474">
    <property type="entry name" value="alpha/beta-Hydrolases"/>
    <property type="match status" value="1"/>
</dbReference>
<organism evidence="7 8">
    <name type="scientific">Achlya hypogyna</name>
    <name type="common">Oomycete</name>
    <name type="synonym">Protoachlya hypogyna</name>
    <dbReference type="NCBI Taxonomy" id="1202772"/>
    <lineage>
        <taxon>Eukaryota</taxon>
        <taxon>Sar</taxon>
        <taxon>Stramenopiles</taxon>
        <taxon>Oomycota</taxon>
        <taxon>Saprolegniomycetes</taxon>
        <taxon>Saprolegniales</taxon>
        <taxon>Achlyaceae</taxon>
        <taxon>Achlya</taxon>
    </lineage>
</organism>
<dbReference type="Proteomes" id="UP000243579">
    <property type="component" value="Unassembled WGS sequence"/>
</dbReference>
<sequence>MAIFLRLFACLLFAQSDATRRLRWKAVARETGDVLALDSLTNLSVTSGAPAPLVLTDQFFDSQLLNHSEGAASPFWSQRYHLNAKFSSGPTSPVFVYLSGPSPADASVVTDDNFFMVKLAQQYGALVVSVEQRFYGQSQPMADWSLSSLAYLTVGNTVADIATLQDHIIMIRVLSNVAPWVLFGGGYGGMLATWTKYTYPNRFAGAVASSAPIELRASFPEYVQQVEEAVRVAGGDDCVGALAMGLQEAHALIASHDTDAIHRIFNTCTPLATALDRTVLEMCILQQYQRLAQENDWELLRLSDACGILTAKNGLRQIDKMAVVHARSLNVTGTTCTHTSYTDNWLAPVAMHWPNAVDAVRQWSYQLCTAFGFAQTTGNSIFSALEFVTLDSVYHRFCADAFNITDTEDRIQETRAVFPGIDINVGNVVFVSGALDPWAPLSPRNISALVHSTSAVVVVAGASTGSDVFAANASANAAVAHAHSAIEAAVAKYIS</sequence>
<comment type="similarity">
    <text evidence="1">Belongs to the peptidase S28 family.</text>
</comment>
<dbReference type="Gene3D" id="1.20.120.980">
    <property type="entry name" value="Serine carboxypeptidase S28, SKS domain"/>
    <property type="match status" value="1"/>
</dbReference>
<dbReference type="Pfam" id="PF05577">
    <property type="entry name" value="Peptidase_S28"/>
    <property type="match status" value="1"/>
</dbReference>
<protein>
    <submittedName>
        <fullName evidence="7">Serine protease family S28</fullName>
    </submittedName>
</protein>
<dbReference type="InterPro" id="IPR008758">
    <property type="entry name" value="Peptidase_S28"/>
</dbReference>
<evidence type="ECO:0000256" key="1">
    <source>
        <dbReference type="ARBA" id="ARBA00011079"/>
    </source>
</evidence>
<dbReference type="GO" id="GO:0070008">
    <property type="term" value="F:serine-type exopeptidase activity"/>
    <property type="evidence" value="ECO:0007669"/>
    <property type="project" value="InterPro"/>
</dbReference>
<comment type="caution">
    <text evidence="7">The sequence shown here is derived from an EMBL/GenBank/DDBJ whole genome shotgun (WGS) entry which is preliminary data.</text>
</comment>
<dbReference type="OrthoDB" id="64599at2759"/>